<evidence type="ECO:0000256" key="1">
    <source>
        <dbReference type="SAM" id="MobiDB-lite"/>
    </source>
</evidence>
<feature type="non-terminal residue" evidence="3">
    <location>
        <position position="443"/>
    </location>
</feature>
<dbReference type="AlphaFoldDB" id="A0A0C3K3X1"/>
<dbReference type="InterPro" id="IPR011009">
    <property type="entry name" value="Kinase-like_dom_sf"/>
</dbReference>
<dbReference type="GO" id="GO:0005524">
    <property type="term" value="F:ATP binding"/>
    <property type="evidence" value="ECO:0007669"/>
    <property type="project" value="InterPro"/>
</dbReference>
<dbReference type="OrthoDB" id="4062651at2759"/>
<feature type="region of interest" description="Disordered" evidence="1">
    <location>
        <begin position="1"/>
        <end position="25"/>
    </location>
</feature>
<dbReference type="GO" id="GO:0005737">
    <property type="term" value="C:cytoplasm"/>
    <property type="evidence" value="ECO:0007669"/>
    <property type="project" value="TreeGrafter"/>
</dbReference>
<dbReference type="GO" id="GO:0004672">
    <property type="term" value="F:protein kinase activity"/>
    <property type="evidence" value="ECO:0007669"/>
    <property type="project" value="InterPro"/>
</dbReference>
<dbReference type="EMBL" id="KN823667">
    <property type="protein sequence ID" value="KIO16123.1"/>
    <property type="molecule type" value="Genomic_DNA"/>
</dbReference>
<evidence type="ECO:0000313" key="4">
    <source>
        <dbReference type="Proteomes" id="UP000054248"/>
    </source>
</evidence>
<protein>
    <recommendedName>
        <fullName evidence="2">Protein kinase domain-containing protein</fullName>
    </recommendedName>
</protein>
<evidence type="ECO:0000313" key="3">
    <source>
        <dbReference type="EMBL" id="KIO16123.1"/>
    </source>
</evidence>
<dbReference type="InterPro" id="IPR050167">
    <property type="entry name" value="Ser_Thr_protein_kinase"/>
</dbReference>
<organism evidence="3 4">
    <name type="scientific">Tulasnella calospora MUT 4182</name>
    <dbReference type="NCBI Taxonomy" id="1051891"/>
    <lineage>
        <taxon>Eukaryota</taxon>
        <taxon>Fungi</taxon>
        <taxon>Dikarya</taxon>
        <taxon>Basidiomycota</taxon>
        <taxon>Agaricomycotina</taxon>
        <taxon>Agaricomycetes</taxon>
        <taxon>Cantharellales</taxon>
        <taxon>Tulasnellaceae</taxon>
        <taxon>Tulasnella</taxon>
    </lineage>
</organism>
<dbReference type="InterPro" id="IPR011990">
    <property type="entry name" value="TPR-like_helical_dom_sf"/>
</dbReference>
<dbReference type="PANTHER" id="PTHR23257">
    <property type="entry name" value="SERINE-THREONINE PROTEIN KINASE"/>
    <property type="match status" value="1"/>
</dbReference>
<dbReference type="PROSITE" id="PS50011">
    <property type="entry name" value="PROTEIN_KINASE_DOM"/>
    <property type="match status" value="1"/>
</dbReference>
<name>A0A0C3K3X1_9AGAM</name>
<dbReference type="GO" id="GO:0007165">
    <property type="term" value="P:signal transduction"/>
    <property type="evidence" value="ECO:0007669"/>
    <property type="project" value="TreeGrafter"/>
</dbReference>
<dbReference type="PANTHER" id="PTHR23257:SF706">
    <property type="entry name" value="PROTO-ONCOGENE SERINE_THREONINE-PROTEIN KINASE MOS"/>
    <property type="match status" value="1"/>
</dbReference>
<reference evidence="4" key="2">
    <citation type="submission" date="2015-01" db="EMBL/GenBank/DDBJ databases">
        <title>Evolutionary Origins and Diversification of the Mycorrhizal Mutualists.</title>
        <authorList>
            <consortium name="DOE Joint Genome Institute"/>
            <consortium name="Mycorrhizal Genomics Consortium"/>
            <person name="Kohler A."/>
            <person name="Kuo A."/>
            <person name="Nagy L.G."/>
            <person name="Floudas D."/>
            <person name="Copeland A."/>
            <person name="Barry K.W."/>
            <person name="Cichocki N."/>
            <person name="Veneault-Fourrey C."/>
            <person name="LaButti K."/>
            <person name="Lindquist E.A."/>
            <person name="Lipzen A."/>
            <person name="Lundell T."/>
            <person name="Morin E."/>
            <person name="Murat C."/>
            <person name="Riley R."/>
            <person name="Ohm R."/>
            <person name="Sun H."/>
            <person name="Tunlid A."/>
            <person name="Henrissat B."/>
            <person name="Grigoriev I.V."/>
            <person name="Hibbett D.S."/>
            <person name="Martin F."/>
        </authorList>
    </citation>
    <scope>NUCLEOTIDE SEQUENCE [LARGE SCALE GENOMIC DNA]</scope>
    <source>
        <strain evidence="4">MUT 4182</strain>
    </source>
</reference>
<feature type="domain" description="Protein kinase" evidence="2">
    <location>
        <begin position="55"/>
        <end position="362"/>
    </location>
</feature>
<dbReference type="Gene3D" id="1.25.40.10">
    <property type="entry name" value="Tetratricopeptide repeat domain"/>
    <property type="match status" value="1"/>
</dbReference>
<dbReference type="PROSITE" id="PS00108">
    <property type="entry name" value="PROTEIN_KINASE_ST"/>
    <property type="match status" value="1"/>
</dbReference>
<dbReference type="SUPFAM" id="SSF56112">
    <property type="entry name" value="Protein kinase-like (PK-like)"/>
    <property type="match status" value="1"/>
</dbReference>
<dbReference type="SMART" id="SM00220">
    <property type="entry name" value="S_TKc"/>
    <property type="match status" value="1"/>
</dbReference>
<reference evidence="3 4" key="1">
    <citation type="submission" date="2014-04" db="EMBL/GenBank/DDBJ databases">
        <authorList>
            <consortium name="DOE Joint Genome Institute"/>
            <person name="Kuo A."/>
            <person name="Girlanda M."/>
            <person name="Perotto S."/>
            <person name="Kohler A."/>
            <person name="Nagy L.G."/>
            <person name="Floudas D."/>
            <person name="Copeland A."/>
            <person name="Barry K.W."/>
            <person name="Cichocki N."/>
            <person name="Veneault-Fourrey C."/>
            <person name="LaButti K."/>
            <person name="Lindquist E.A."/>
            <person name="Lipzen A."/>
            <person name="Lundell T."/>
            <person name="Morin E."/>
            <person name="Murat C."/>
            <person name="Sun H."/>
            <person name="Tunlid A."/>
            <person name="Henrissat B."/>
            <person name="Grigoriev I.V."/>
            <person name="Hibbett D.S."/>
            <person name="Martin F."/>
            <person name="Nordberg H.P."/>
            <person name="Cantor M.N."/>
            <person name="Hua S.X."/>
        </authorList>
    </citation>
    <scope>NUCLEOTIDE SEQUENCE [LARGE SCALE GENOMIC DNA]</scope>
    <source>
        <strain evidence="3 4">MUT 4182</strain>
    </source>
</reference>
<dbReference type="Pfam" id="PF00069">
    <property type="entry name" value="Pkinase"/>
    <property type="match status" value="1"/>
</dbReference>
<dbReference type="STRING" id="1051891.A0A0C3K3X1"/>
<proteinExistence type="predicted"/>
<gene>
    <name evidence="3" type="ORF">M407DRAFT_34242</name>
</gene>
<dbReference type="HOGENOM" id="CLU_000288_7_37_1"/>
<dbReference type="Proteomes" id="UP000054248">
    <property type="component" value="Unassembled WGS sequence"/>
</dbReference>
<evidence type="ECO:0000259" key="2">
    <source>
        <dbReference type="PROSITE" id="PS50011"/>
    </source>
</evidence>
<dbReference type="InterPro" id="IPR000719">
    <property type="entry name" value="Prot_kinase_dom"/>
</dbReference>
<dbReference type="Gene3D" id="1.10.510.10">
    <property type="entry name" value="Transferase(Phosphotransferase) domain 1"/>
    <property type="match status" value="1"/>
</dbReference>
<sequence length="443" mass="48799">MSGNINGKEAASRSGNAQEASTDDVEVEIKGLRICPRKVLESLSHLRIDRAQIKPIESHASKEGGTADVEVAILDSSRSPSTSEPEVTEYVAVKKLRFDKEINQDRALGPFAREVGLLNDLSHENVVRILGFVEDVDRGVAWMVFRWENNGNLREFVRAESWELPERISLISDVATGLSYLHGRNPPICHGDLKSLNILVNSKNRAIITDFGSARTVDSAMKDDHVQNATKREHRVAMGPPKAEPLTAEIAASGEFITMTGPAWTIRWAAPELLKGELPGLGSDIWAFGWICWEAVTGNFPFEEENNIEAIRRIVTRDLPSIKGNAEFDQIKVLCSLMEECLRLEANKRPPAVRCLQELSFMDPVIPSGGGGNGLATTRSSGLLHALGWIELRNGVTLTAQEYFRQSLEASKSVGDEQGKARALGAIGEVYRVRNEYSKAEES</sequence>
<keyword evidence="4" id="KW-1185">Reference proteome</keyword>
<dbReference type="InterPro" id="IPR008271">
    <property type="entry name" value="Ser/Thr_kinase_AS"/>
</dbReference>
<accession>A0A0C3K3X1</accession>